<evidence type="ECO:0000313" key="1">
    <source>
        <dbReference type="EMBL" id="PAY72228.1"/>
    </source>
</evidence>
<accession>A0A9Q5U197</accession>
<protein>
    <submittedName>
        <fullName evidence="1">Uncharacterized protein</fullName>
    </submittedName>
</protein>
<dbReference type="Proteomes" id="UP000218430">
    <property type="component" value="Unassembled WGS sequence"/>
</dbReference>
<gene>
    <name evidence="1" type="ORF">CEH00_14820</name>
</gene>
<organism evidence="1 2">
    <name type="scientific">Shigella boydii</name>
    <dbReference type="NCBI Taxonomy" id="621"/>
    <lineage>
        <taxon>Bacteria</taxon>
        <taxon>Pseudomonadati</taxon>
        <taxon>Pseudomonadota</taxon>
        <taxon>Gammaproteobacteria</taxon>
        <taxon>Enterobacterales</taxon>
        <taxon>Enterobacteriaceae</taxon>
        <taxon>Shigella</taxon>
    </lineage>
</organism>
<comment type="caution">
    <text evidence="1">The sequence shown here is derived from an EMBL/GenBank/DDBJ whole genome shotgun (WGS) entry which is preliminary data.</text>
</comment>
<dbReference type="RefSeq" id="WP_001021945.1">
    <property type="nucleotide sequence ID" value="NZ_NIYS01000095.1"/>
</dbReference>
<proteinExistence type="predicted"/>
<name>A0A9Q5U197_SHIBO</name>
<evidence type="ECO:0000313" key="2">
    <source>
        <dbReference type="Proteomes" id="UP000218430"/>
    </source>
</evidence>
<dbReference type="GeneID" id="75204668"/>
<dbReference type="EMBL" id="NIYS01000095">
    <property type="protein sequence ID" value="PAY72228.1"/>
    <property type="molecule type" value="Genomic_DNA"/>
</dbReference>
<sequence length="67" mass="7528">MNIKFQQHVYQALLAEAKRQDKPLARLCNEILETAANIFDNTPDIKPALASKATLYGEQNEQTEPGQ</sequence>
<dbReference type="AlphaFoldDB" id="A0A9Q5U197"/>
<reference evidence="2" key="1">
    <citation type="submission" date="2017-06" db="EMBL/GenBank/DDBJ databases">
        <title>WGS of SAMN07203007.</title>
        <authorList>
            <person name="Fouts D."/>
            <person name="Sutton G."/>
            <person name="Nguyen K."/>
            <person name="Thamlikitkul V."/>
        </authorList>
    </citation>
    <scope>NUCLEOTIDE SEQUENCE [LARGE SCALE GENOMIC DNA]</scope>
    <source>
        <strain evidence="2">ESBL-W3-2</strain>
    </source>
</reference>